<dbReference type="EMBL" id="VWNA01000001">
    <property type="protein sequence ID" value="MQT13438.1"/>
    <property type="molecule type" value="Genomic_DNA"/>
</dbReference>
<evidence type="ECO:0000313" key="3">
    <source>
        <dbReference type="EMBL" id="MQT13438.1"/>
    </source>
</evidence>
<dbReference type="GO" id="GO:0005975">
    <property type="term" value="P:carbohydrate metabolic process"/>
    <property type="evidence" value="ECO:0007669"/>
    <property type="project" value="InterPro"/>
</dbReference>
<dbReference type="GO" id="GO:0016301">
    <property type="term" value="F:kinase activity"/>
    <property type="evidence" value="ECO:0007669"/>
    <property type="project" value="UniProtKB-KW"/>
</dbReference>
<dbReference type="Pfam" id="PF00370">
    <property type="entry name" value="FGGY_N"/>
    <property type="match status" value="1"/>
</dbReference>
<sequence length="487" mass="51318">MPETDPDRPARVAVLDIGKTNVKLNVVATDGTLIETASCPNPVLPGPPYRHHDVATLEAWIFEHLAGYARSHPLAGLVTTGHGAGGVLVGERTLAAPMMDYEQPCPEAVTALYRTLAGTYAERGSAILHGATHIARQGLWLETEYPDLFAEGRAFLAMPQYWAWRFSGVAASEYTSIAAQSHLWDVANRRPTPIVAARGWQRLLPPFVPAFAPVGLIRPDLAARLGLPETFEIFCGVHDSSVNFYRYQAAGLKDFTLVSTGTWIVGLSDACPVSALREDLGMTMNADVHGRPVAGALTMGGREFALIAGPAREGEAAASDPAILARLVADGILALPSFGDEDGLVPGSARRGRIVGADGTEPTLSAAERRALAVLYTALLTDLMLDALEATGLIVLDGSFVRDPAFAGLIAAFRPDADVRFNLDTYGVASGAGLLAGHRSRTAPAALALEAAVPLALPGLAAYRAAWRAAAADARTPSIPSPPETAR</sequence>
<reference evidence="3 4" key="1">
    <citation type="submission" date="2019-09" db="EMBL/GenBank/DDBJ databases">
        <title>Segnochrobactrum spirostomi gen. nov., sp. nov., isolated from the ciliate Spirostomum cf. yagiui and description of a novel family, Segnochrobactraceae fam. nov. within the order Rhizobiales of the class Alphaproteobacteria.</title>
        <authorList>
            <person name="Akter S."/>
            <person name="Shazib S.U.A."/>
            <person name="Shin M.K."/>
        </authorList>
    </citation>
    <scope>NUCLEOTIDE SEQUENCE [LARGE SCALE GENOMIC DNA]</scope>
    <source>
        <strain evidence="3 4">Sp-1</strain>
    </source>
</reference>
<dbReference type="InterPro" id="IPR018484">
    <property type="entry name" value="FGGY_N"/>
</dbReference>
<protein>
    <submittedName>
        <fullName evidence="3">Carbohydrate kinase</fullName>
    </submittedName>
</protein>
<evidence type="ECO:0000259" key="1">
    <source>
        <dbReference type="Pfam" id="PF00370"/>
    </source>
</evidence>
<dbReference type="AlphaFoldDB" id="A0A6A7Y5K0"/>
<accession>A0A6A7Y5K0</accession>
<dbReference type="Pfam" id="PF21546">
    <property type="entry name" value="FGGY_C_2"/>
    <property type="match status" value="1"/>
</dbReference>
<keyword evidence="3" id="KW-0808">Transferase</keyword>
<dbReference type="InterPro" id="IPR043129">
    <property type="entry name" value="ATPase_NBD"/>
</dbReference>
<dbReference type="Gene3D" id="3.30.420.40">
    <property type="match status" value="2"/>
</dbReference>
<keyword evidence="3" id="KW-0418">Kinase</keyword>
<gene>
    <name evidence="3" type="ORF">F0357_12460</name>
</gene>
<dbReference type="SUPFAM" id="SSF53067">
    <property type="entry name" value="Actin-like ATPase domain"/>
    <property type="match status" value="1"/>
</dbReference>
<comment type="caution">
    <text evidence="3">The sequence shown here is derived from an EMBL/GenBank/DDBJ whole genome shotgun (WGS) entry which is preliminary data.</text>
</comment>
<feature type="domain" description="Carbohydrate kinase FGGY C-terminal" evidence="2">
    <location>
        <begin position="253"/>
        <end position="437"/>
    </location>
</feature>
<dbReference type="CDD" id="cd07772">
    <property type="entry name" value="ASKHA_NBD_FGGY_NaCK-like"/>
    <property type="match status" value="1"/>
</dbReference>
<name>A0A6A7Y5K0_9HYPH</name>
<dbReference type="Proteomes" id="UP000332515">
    <property type="component" value="Unassembled WGS sequence"/>
</dbReference>
<proteinExistence type="predicted"/>
<organism evidence="3 4">
    <name type="scientific">Segnochrobactrum spirostomi</name>
    <dbReference type="NCBI Taxonomy" id="2608987"/>
    <lineage>
        <taxon>Bacteria</taxon>
        <taxon>Pseudomonadati</taxon>
        <taxon>Pseudomonadota</taxon>
        <taxon>Alphaproteobacteria</taxon>
        <taxon>Hyphomicrobiales</taxon>
        <taxon>Segnochrobactraceae</taxon>
        <taxon>Segnochrobactrum</taxon>
    </lineage>
</organism>
<feature type="domain" description="Carbohydrate kinase FGGY N-terminal" evidence="1">
    <location>
        <begin position="14"/>
        <end position="241"/>
    </location>
</feature>
<dbReference type="RefSeq" id="WP_153481996.1">
    <property type="nucleotide sequence ID" value="NZ_VWNA01000001.1"/>
</dbReference>
<dbReference type="InterPro" id="IPR049382">
    <property type="entry name" value="FGGY_C_2"/>
</dbReference>
<keyword evidence="4" id="KW-1185">Reference proteome</keyword>
<evidence type="ECO:0000259" key="2">
    <source>
        <dbReference type="Pfam" id="PF21546"/>
    </source>
</evidence>
<evidence type="ECO:0000313" key="4">
    <source>
        <dbReference type="Proteomes" id="UP000332515"/>
    </source>
</evidence>